<dbReference type="SUPFAM" id="SSF50022">
    <property type="entry name" value="ISP domain"/>
    <property type="match status" value="1"/>
</dbReference>
<dbReference type="EMBL" id="JAMQKB010000001">
    <property type="protein sequence ID" value="MDC3423338.1"/>
    <property type="molecule type" value="Genomic_DNA"/>
</dbReference>
<dbReference type="InterPro" id="IPR017941">
    <property type="entry name" value="Rieske_2Fe-2S"/>
</dbReference>
<keyword evidence="7" id="KW-1185">Reference proteome</keyword>
<name>A0A9X4AMA8_9BACI</name>
<comment type="caution">
    <text evidence="6">The sequence shown here is derived from an EMBL/GenBank/DDBJ whole genome shotgun (WGS) entry which is preliminary data.</text>
</comment>
<dbReference type="GO" id="GO:0046872">
    <property type="term" value="F:metal ion binding"/>
    <property type="evidence" value="ECO:0007669"/>
    <property type="project" value="UniProtKB-KW"/>
</dbReference>
<dbReference type="GO" id="GO:0016705">
    <property type="term" value="F:oxidoreductase activity, acting on paired donors, with incorporation or reduction of molecular oxygen"/>
    <property type="evidence" value="ECO:0007669"/>
    <property type="project" value="UniProtKB-ARBA"/>
</dbReference>
<protein>
    <submittedName>
        <fullName evidence="6">Rieske (2Fe-2S) protein</fullName>
    </submittedName>
</protein>
<reference evidence="6" key="1">
    <citation type="submission" date="2022-06" db="EMBL/GenBank/DDBJ databases">
        <title>Aquibacillus sp. a new bacterium isolated from soil saline samples.</title>
        <authorList>
            <person name="Galisteo C."/>
            <person name="De La Haba R."/>
            <person name="Sanchez-Porro C."/>
            <person name="Ventosa A."/>
        </authorList>
    </citation>
    <scope>NUCLEOTIDE SEQUENCE</scope>
    <source>
        <strain evidence="6">3ASR75-11</strain>
    </source>
</reference>
<keyword evidence="1" id="KW-0001">2Fe-2S</keyword>
<dbReference type="Gene3D" id="2.102.10.10">
    <property type="entry name" value="Rieske [2Fe-2S] iron-sulphur domain"/>
    <property type="match status" value="1"/>
</dbReference>
<proteinExistence type="predicted"/>
<dbReference type="GO" id="GO:0051537">
    <property type="term" value="F:2 iron, 2 sulfur cluster binding"/>
    <property type="evidence" value="ECO:0007669"/>
    <property type="project" value="UniProtKB-KW"/>
</dbReference>
<evidence type="ECO:0000259" key="5">
    <source>
        <dbReference type="PROSITE" id="PS51296"/>
    </source>
</evidence>
<organism evidence="6 7">
    <name type="scientific">Terrihalobacillus insolitus</name>
    <dbReference type="NCBI Taxonomy" id="2950438"/>
    <lineage>
        <taxon>Bacteria</taxon>
        <taxon>Bacillati</taxon>
        <taxon>Bacillota</taxon>
        <taxon>Bacilli</taxon>
        <taxon>Bacillales</taxon>
        <taxon>Bacillaceae</taxon>
        <taxon>Terrihalobacillus</taxon>
    </lineage>
</organism>
<dbReference type="CDD" id="cd03467">
    <property type="entry name" value="Rieske"/>
    <property type="match status" value="1"/>
</dbReference>
<dbReference type="PROSITE" id="PS51296">
    <property type="entry name" value="RIESKE"/>
    <property type="match status" value="1"/>
</dbReference>
<dbReference type="Proteomes" id="UP001145050">
    <property type="component" value="Unassembled WGS sequence"/>
</dbReference>
<evidence type="ECO:0000256" key="1">
    <source>
        <dbReference type="ARBA" id="ARBA00022714"/>
    </source>
</evidence>
<feature type="domain" description="Rieske" evidence="5">
    <location>
        <begin position="3"/>
        <end position="116"/>
    </location>
</feature>
<evidence type="ECO:0000313" key="6">
    <source>
        <dbReference type="EMBL" id="MDC3423338.1"/>
    </source>
</evidence>
<evidence type="ECO:0000256" key="4">
    <source>
        <dbReference type="ARBA" id="ARBA00023014"/>
    </source>
</evidence>
<evidence type="ECO:0000256" key="3">
    <source>
        <dbReference type="ARBA" id="ARBA00023004"/>
    </source>
</evidence>
<dbReference type="Pfam" id="PF00355">
    <property type="entry name" value="Rieske"/>
    <property type="match status" value="1"/>
</dbReference>
<dbReference type="AlphaFoldDB" id="A0A9X4AMA8"/>
<keyword evidence="4" id="KW-0411">Iron-sulfur</keyword>
<evidence type="ECO:0000256" key="2">
    <source>
        <dbReference type="ARBA" id="ARBA00022723"/>
    </source>
</evidence>
<sequence>MKQVVCKKEDIMPGEMMQSNLGRIEIVVCRTLDGEFYAYTNKCIHQGASLSKGKLCGTSTQTDTVGEYNYCHEGEILRCPWHGREFDIKNDGKMLADPKVKLPSFQVDIEGDDVVVSK</sequence>
<dbReference type="RefSeq" id="WP_272435019.1">
    <property type="nucleotide sequence ID" value="NZ_JAMQKB010000001.1"/>
</dbReference>
<dbReference type="InterPro" id="IPR036922">
    <property type="entry name" value="Rieske_2Fe-2S_sf"/>
</dbReference>
<accession>A0A9X4AMA8</accession>
<dbReference type="PANTHER" id="PTHR21496:SF23">
    <property type="entry name" value="3-PHENYLPROPIONATE_CINNAMIC ACID DIOXYGENASE FERREDOXIN SUBUNIT"/>
    <property type="match status" value="1"/>
</dbReference>
<dbReference type="GO" id="GO:0004497">
    <property type="term" value="F:monooxygenase activity"/>
    <property type="evidence" value="ECO:0007669"/>
    <property type="project" value="UniProtKB-ARBA"/>
</dbReference>
<dbReference type="PANTHER" id="PTHR21496">
    <property type="entry name" value="FERREDOXIN-RELATED"/>
    <property type="match status" value="1"/>
</dbReference>
<keyword evidence="3" id="KW-0408">Iron</keyword>
<evidence type="ECO:0000313" key="7">
    <source>
        <dbReference type="Proteomes" id="UP001145050"/>
    </source>
</evidence>
<keyword evidence="2" id="KW-0479">Metal-binding</keyword>
<gene>
    <name evidence="6" type="ORF">NC797_02305</name>
</gene>